<keyword evidence="4" id="KW-0804">Transcription</keyword>
<dbReference type="Gene3D" id="3.40.190.290">
    <property type="match status" value="1"/>
</dbReference>
<dbReference type="PANTHER" id="PTHR30537">
    <property type="entry name" value="HTH-TYPE TRANSCRIPTIONAL REGULATOR"/>
    <property type="match status" value="1"/>
</dbReference>
<dbReference type="GO" id="GO:0003700">
    <property type="term" value="F:DNA-binding transcription factor activity"/>
    <property type="evidence" value="ECO:0007669"/>
    <property type="project" value="InterPro"/>
</dbReference>
<name>B6EK02_ALISL</name>
<evidence type="ECO:0000313" key="6">
    <source>
        <dbReference type="EMBL" id="CAQ78949.1"/>
    </source>
</evidence>
<proteinExistence type="inferred from homology"/>
<dbReference type="InterPro" id="IPR058163">
    <property type="entry name" value="LysR-type_TF_proteobact-type"/>
</dbReference>
<dbReference type="Proteomes" id="UP000001730">
    <property type="component" value="Chromosome 1"/>
</dbReference>
<dbReference type="AlphaFoldDB" id="B6EK02"/>
<organism evidence="6 7">
    <name type="scientific">Aliivibrio salmonicida (strain LFI1238)</name>
    <name type="common">Vibrio salmonicida (strain LFI1238)</name>
    <dbReference type="NCBI Taxonomy" id="316275"/>
    <lineage>
        <taxon>Bacteria</taxon>
        <taxon>Pseudomonadati</taxon>
        <taxon>Pseudomonadota</taxon>
        <taxon>Gammaproteobacteria</taxon>
        <taxon>Vibrionales</taxon>
        <taxon>Vibrionaceae</taxon>
        <taxon>Aliivibrio</taxon>
    </lineage>
</organism>
<sequence length="335" mass="37673">MNTSRLKDHVIRLYFVEIPDNLTFTVSFFEHMDFRCKVMDRLTALHVFVTIVEQKSLSAAADHLDMSRAKVSRYLAELESWMDVRLLHRTTRSLSLTTPGEETLDAARNLLALAGTLDGIRNQNTVKLKGQLRITASYSLIDSCLIDVIDEFVTMWPETSIDILSTDESVNIIESRIDLAIRITNDVEPNIVAKRLGECRSIICASPSYLAKNGTPQNVQALSQHNCLSYTYFGRSAWVFDGPNGPESVPITGNISANLSEVLLAATLRGNGISQQPLPTVQPLINRGDLVALLPEWQPKILNVYAIYATRKQVTPLQRAFIDFLTKRMKTSRYW</sequence>
<gene>
    <name evidence="6" type="ordered locus">VSAL_I1264</name>
</gene>
<dbReference type="InterPro" id="IPR036388">
    <property type="entry name" value="WH-like_DNA-bd_sf"/>
</dbReference>
<accession>B6EK02</accession>
<feature type="domain" description="HTH lysR-type" evidence="5">
    <location>
        <begin position="40"/>
        <end position="97"/>
    </location>
</feature>
<dbReference type="FunFam" id="1.10.10.10:FF:000001">
    <property type="entry name" value="LysR family transcriptional regulator"/>
    <property type="match status" value="1"/>
</dbReference>
<evidence type="ECO:0000256" key="2">
    <source>
        <dbReference type="ARBA" id="ARBA00023015"/>
    </source>
</evidence>
<dbReference type="eggNOG" id="COG0583">
    <property type="taxonomic scope" value="Bacteria"/>
</dbReference>
<dbReference type="KEGG" id="vsa:VSAL_I1264"/>
<evidence type="ECO:0000256" key="3">
    <source>
        <dbReference type="ARBA" id="ARBA00023125"/>
    </source>
</evidence>
<dbReference type="Gene3D" id="1.10.10.10">
    <property type="entry name" value="Winged helix-like DNA-binding domain superfamily/Winged helix DNA-binding domain"/>
    <property type="match status" value="1"/>
</dbReference>
<protein>
    <submittedName>
        <fullName evidence="6">HTH-type transcriptional regulator, LysR-family</fullName>
    </submittedName>
</protein>
<dbReference type="HOGENOM" id="CLU_039613_16_2_6"/>
<dbReference type="SUPFAM" id="SSF46785">
    <property type="entry name" value="Winged helix' DNA-binding domain"/>
    <property type="match status" value="1"/>
</dbReference>
<evidence type="ECO:0000313" key="7">
    <source>
        <dbReference type="Proteomes" id="UP000001730"/>
    </source>
</evidence>
<dbReference type="Pfam" id="PF03466">
    <property type="entry name" value="LysR_substrate"/>
    <property type="match status" value="1"/>
</dbReference>
<dbReference type="InterPro" id="IPR005119">
    <property type="entry name" value="LysR_subst-bd"/>
</dbReference>
<keyword evidence="3" id="KW-0238">DNA-binding</keyword>
<dbReference type="CDD" id="cd08422">
    <property type="entry name" value="PBP2_CrgA_like"/>
    <property type="match status" value="1"/>
</dbReference>
<evidence type="ECO:0000256" key="4">
    <source>
        <dbReference type="ARBA" id="ARBA00023163"/>
    </source>
</evidence>
<dbReference type="Pfam" id="PF00126">
    <property type="entry name" value="HTH_1"/>
    <property type="match status" value="1"/>
</dbReference>
<keyword evidence="2" id="KW-0805">Transcription regulation</keyword>
<dbReference type="PANTHER" id="PTHR30537:SF35">
    <property type="entry name" value="TRANSCRIPTIONAL REGULATORY PROTEIN"/>
    <property type="match status" value="1"/>
</dbReference>
<dbReference type="GO" id="GO:0043565">
    <property type="term" value="F:sequence-specific DNA binding"/>
    <property type="evidence" value="ECO:0007669"/>
    <property type="project" value="TreeGrafter"/>
</dbReference>
<dbReference type="InterPro" id="IPR036390">
    <property type="entry name" value="WH_DNA-bd_sf"/>
</dbReference>
<dbReference type="InterPro" id="IPR000847">
    <property type="entry name" value="LysR_HTH_N"/>
</dbReference>
<keyword evidence="7" id="KW-1185">Reference proteome</keyword>
<dbReference type="PROSITE" id="PS50931">
    <property type="entry name" value="HTH_LYSR"/>
    <property type="match status" value="1"/>
</dbReference>
<evidence type="ECO:0000256" key="1">
    <source>
        <dbReference type="ARBA" id="ARBA00009437"/>
    </source>
</evidence>
<dbReference type="EMBL" id="FM178379">
    <property type="protein sequence ID" value="CAQ78949.1"/>
    <property type="molecule type" value="Genomic_DNA"/>
</dbReference>
<dbReference type="SUPFAM" id="SSF53850">
    <property type="entry name" value="Periplasmic binding protein-like II"/>
    <property type="match status" value="1"/>
</dbReference>
<reference evidence="6 7" key="1">
    <citation type="journal article" date="2008" name="BMC Genomics">
        <title>The genome sequence of the fish pathogen Aliivibrio salmonicida strain LFI1238 shows extensive evidence of gene decay.</title>
        <authorList>
            <person name="Hjerde E."/>
            <person name="Lorentzen M.S."/>
            <person name="Holden M.T."/>
            <person name="Seeger K."/>
            <person name="Paulsen S."/>
            <person name="Bason N."/>
            <person name="Churcher C."/>
            <person name="Harris D."/>
            <person name="Norbertczak H."/>
            <person name="Quail M.A."/>
            <person name="Sanders S."/>
            <person name="Thurston S."/>
            <person name="Parkhill J."/>
            <person name="Willassen N.P."/>
            <person name="Thomson N.R."/>
        </authorList>
    </citation>
    <scope>NUCLEOTIDE SEQUENCE [LARGE SCALE GENOMIC DNA]</scope>
    <source>
        <strain evidence="6 7">LFI1238</strain>
    </source>
</reference>
<comment type="similarity">
    <text evidence="1">Belongs to the LysR transcriptional regulatory family.</text>
</comment>
<evidence type="ECO:0000259" key="5">
    <source>
        <dbReference type="PROSITE" id="PS50931"/>
    </source>
</evidence>
<dbReference type="GO" id="GO:0006351">
    <property type="term" value="P:DNA-templated transcription"/>
    <property type="evidence" value="ECO:0007669"/>
    <property type="project" value="TreeGrafter"/>
</dbReference>